<evidence type="ECO:0000313" key="3">
    <source>
        <dbReference type="Proteomes" id="UP000245916"/>
    </source>
</evidence>
<evidence type="ECO:0000313" key="2">
    <source>
        <dbReference type="EMBL" id="PWG02958.1"/>
    </source>
</evidence>
<comment type="caution">
    <text evidence="2">The sequence shown here is derived from an EMBL/GenBank/DDBJ whole genome shotgun (WGS) entry which is preliminary data.</text>
</comment>
<proteinExistence type="predicted"/>
<dbReference type="Proteomes" id="UP000245916">
    <property type="component" value="Unassembled WGS sequence"/>
</dbReference>
<name>A0A2U2J3P4_9SPHN</name>
<dbReference type="OrthoDB" id="7478200at2"/>
<keyword evidence="1" id="KW-0812">Transmembrane</keyword>
<protein>
    <submittedName>
        <fullName evidence="2">Uncharacterized protein</fullName>
    </submittedName>
</protein>
<gene>
    <name evidence="2" type="ORF">DF286_08815</name>
</gene>
<keyword evidence="1" id="KW-0472">Membrane</keyword>
<organism evidence="2 3">
    <name type="scientific">Allosphingosinicella humi</name>
    <dbReference type="NCBI Taxonomy" id="2068657"/>
    <lineage>
        <taxon>Bacteria</taxon>
        <taxon>Pseudomonadati</taxon>
        <taxon>Pseudomonadota</taxon>
        <taxon>Alphaproteobacteria</taxon>
        <taxon>Sphingomonadales</taxon>
        <taxon>Sphingomonadaceae</taxon>
        <taxon>Allosphingosinicella</taxon>
    </lineage>
</organism>
<feature type="transmembrane region" description="Helical" evidence="1">
    <location>
        <begin position="128"/>
        <end position="144"/>
    </location>
</feature>
<feature type="transmembrane region" description="Helical" evidence="1">
    <location>
        <begin position="95"/>
        <end position="116"/>
    </location>
</feature>
<feature type="transmembrane region" description="Helical" evidence="1">
    <location>
        <begin position="156"/>
        <end position="176"/>
    </location>
</feature>
<reference evidence="2 3" key="1">
    <citation type="submission" date="2018-05" db="EMBL/GenBank/DDBJ databases">
        <title>Genome of Sphingosinicella humi QZX222.</title>
        <authorList>
            <person name="Qiao Z."/>
            <person name="Wang G."/>
        </authorList>
    </citation>
    <scope>NUCLEOTIDE SEQUENCE [LARGE SCALE GENOMIC DNA]</scope>
    <source>
        <strain evidence="2 3">QZX222</strain>
    </source>
</reference>
<keyword evidence="3" id="KW-1185">Reference proteome</keyword>
<keyword evidence="1" id="KW-1133">Transmembrane helix</keyword>
<evidence type="ECO:0000256" key="1">
    <source>
        <dbReference type="SAM" id="Phobius"/>
    </source>
</evidence>
<feature type="transmembrane region" description="Helical" evidence="1">
    <location>
        <begin position="7"/>
        <end position="28"/>
    </location>
</feature>
<dbReference type="AlphaFoldDB" id="A0A2U2J3P4"/>
<accession>A0A2U2J3P4</accession>
<sequence>MMGRAVIGAVAAAVAMFILGFIFFASGLQKTVTGSLDDMPAAAVQQVLAANLPGTGTFVVPDPEASSSQTVMYGQGPVATIFYNTSGFPAMDSGALLAGFIQMLIVALLMAAALYLLSRHVASFADRVRMLVLAVLAAAIFMRLGDPIWHHHGWAYAIYLFVADTVSLTVAGLVILKLLPAAVYRPSETSPPTDV</sequence>
<dbReference type="EMBL" id="QFFF01000001">
    <property type="protein sequence ID" value="PWG02958.1"/>
    <property type="molecule type" value="Genomic_DNA"/>
</dbReference>
<dbReference type="RefSeq" id="WP_109271096.1">
    <property type="nucleotide sequence ID" value="NZ_QFFF01000001.1"/>
</dbReference>